<feature type="region of interest" description="Disordered" evidence="1">
    <location>
        <begin position="74"/>
        <end position="102"/>
    </location>
</feature>
<gene>
    <name evidence="2" type="ORF">UFOPK3482_00525</name>
</gene>
<feature type="compositionally biased region" description="Polar residues" evidence="1">
    <location>
        <begin position="78"/>
        <end position="87"/>
    </location>
</feature>
<dbReference type="EMBL" id="CAFBLZ010000033">
    <property type="protein sequence ID" value="CAB4884812.1"/>
    <property type="molecule type" value="Genomic_DNA"/>
</dbReference>
<dbReference type="PANTHER" id="PTHR24023:SF1095">
    <property type="entry name" value="EGF-LIKE DOMAIN-CONTAINING PROTEIN"/>
    <property type="match status" value="1"/>
</dbReference>
<name>A0A6J7EMM9_9ZZZZ</name>
<dbReference type="GO" id="GO:0030020">
    <property type="term" value="F:extracellular matrix structural constituent conferring tensile strength"/>
    <property type="evidence" value="ECO:0007669"/>
    <property type="project" value="TreeGrafter"/>
</dbReference>
<dbReference type="GO" id="GO:0005615">
    <property type="term" value="C:extracellular space"/>
    <property type="evidence" value="ECO:0007669"/>
    <property type="project" value="TreeGrafter"/>
</dbReference>
<evidence type="ECO:0000256" key="1">
    <source>
        <dbReference type="SAM" id="MobiDB-lite"/>
    </source>
</evidence>
<feature type="compositionally biased region" description="Low complexity" evidence="1">
    <location>
        <begin position="122"/>
        <end position="135"/>
    </location>
</feature>
<dbReference type="AlphaFoldDB" id="A0A6J7EMM9"/>
<feature type="region of interest" description="Disordered" evidence="1">
    <location>
        <begin position="122"/>
        <end position="141"/>
    </location>
</feature>
<accession>A0A6J7EMM9</accession>
<dbReference type="GO" id="GO:0031012">
    <property type="term" value="C:extracellular matrix"/>
    <property type="evidence" value="ECO:0007669"/>
    <property type="project" value="TreeGrafter"/>
</dbReference>
<dbReference type="Pfam" id="PF01391">
    <property type="entry name" value="Collagen"/>
    <property type="match status" value="1"/>
</dbReference>
<proteinExistence type="predicted"/>
<reference evidence="2" key="1">
    <citation type="submission" date="2020-05" db="EMBL/GenBank/DDBJ databases">
        <authorList>
            <person name="Chiriac C."/>
            <person name="Salcher M."/>
            <person name="Ghai R."/>
            <person name="Kavagutti S V."/>
        </authorList>
    </citation>
    <scope>NUCLEOTIDE SEQUENCE</scope>
</reference>
<dbReference type="PANTHER" id="PTHR24023">
    <property type="entry name" value="COLLAGEN ALPHA"/>
    <property type="match status" value="1"/>
</dbReference>
<dbReference type="InterPro" id="IPR008160">
    <property type="entry name" value="Collagen"/>
</dbReference>
<protein>
    <submittedName>
        <fullName evidence="2">Unannotated protein</fullName>
    </submittedName>
</protein>
<dbReference type="GO" id="GO:0030198">
    <property type="term" value="P:extracellular matrix organization"/>
    <property type="evidence" value="ECO:0007669"/>
    <property type="project" value="TreeGrafter"/>
</dbReference>
<sequence>MIIRRVRSIAIATIFLTATTATDFADAAGRKTTAPVNTILNGKGSPNNSLGINGDFYIDTRSLLLYGPKSKGKWPAAQSIQGPTGPSGSDGKNGLDGKVNPSANINTVAGPVGAQGLQGVAGQPGVAGQQGPQGLRGEKGEVGATGVAGSSGVNGATGATGLVGATGLQGIAGVAGAQGLIGATGLTGTKGEAGTAGSMGITGPSGAKGETGTAGPSEVAVVDIPAFTLGTSVGFTFASSELFGTLTANSSYKFDIYLRSDSNLVGAVLGLDIVTSGGSILYSYLRSDSRIANYSSAPASYGFFITGTIRVGSTNSNLLIRIIDGYGDTGASPLIFKGKAYITLVGAIR</sequence>
<organism evidence="2">
    <name type="scientific">freshwater metagenome</name>
    <dbReference type="NCBI Taxonomy" id="449393"/>
    <lineage>
        <taxon>unclassified sequences</taxon>
        <taxon>metagenomes</taxon>
        <taxon>ecological metagenomes</taxon>
    </lineage>
</organism>
<dbReference type="InterPro" id="IPR050149">
    <property type="entry name" value="Collagen_superfamily"/>
</dbReference>
<evidence type="ECO:0000313" key="2">
    <source>
        <dbReference type="EMBL" id="CAB4884812.1"/>
    </source>
</evidence>